<dbReference type="EMBL" id="BAAADE010000002">
    <property type="protein sequence ID" value="GAA0600032.1"/>
    <property type="molecule type" value="Genomic_DNA"/>
</dbReference>
<protein>
    <recommendedName>
        <fullName evidence="3">Phage tail protein</fullName>
    </recommendedName>
</protein>
<reference evidence="2" key="1">
    <citation type="journal article" date="2019" name="Int. J. Syst. Evol. Microbiol.">
        <title>The Global Catalogue of Microorganisms (GCM) 10K type strain sequencing project: providing services to taxonomists for standard genome sequencing and annotation.</title>
        <authorList>
            <consortium name="The Broad Institute Genomics Platform"/>
            <consortium name="The Broad Institute Genome Sequencing Center for Infectious Disease"/>
            <person name="Wu L."/>
            <person name="Ma J."/>
        </authorList>
    </citation>
    <scope>NUCLEOTIDE SEQUENCE [LARGE SCALE GENOMIC DNA]</scope>
    <source>
        <strain evidence="2">JCM 15115</strain>
    </source>
</reference>
<keyword evidence="2" id="KW-1185">Reference proteome</keyword>
<dbReference type="InterPro" id="IPR006521">
    <property type="entry name" value="Tail_protein_I"/>
</dbReference>
<organism evidence="1 2">
    <name type="scientific">Paenochrobactrum glaciei</name>
    <dbReference type="NCBI Taxonomy" id="486407"/>
    <lineage>
        <taxon>Bacteria</taxon>
        <taxon>Pseudomonadati</taxon>
        <taxon>Pseudomonadota</taxon>
        <taxon>Alphaproteobacteria</taxon>
        <taxon>Hyphomicrobiales</taxon>
        <taxon>Brucellaceae</taxon>
        <taxon>Paenochrobactrum</taxon>
    </lineage>
</organism>
<evidence type="ECO:0008006" key="3">
    <source>
        <dbReference type="Google" id="ProtNLM"/>
    </source>
</evidence>
<comment type="caution">
    <text evidence="1">The sequence shown here is derived from an EMBL/GenBank/DDBJ whole genome shotgun (WGS) entry which is preliminary data.</text>
</comment>
<evidence type="ECO:0000313" key="2">
    <source>
        <dbReference type="Proteomes" id="UP001424441"/>
    </source>
</evidence>
<dbReference type="RefSeq" id="WP_343803657.1">
    <property type="nucleotide sequence ID" value="NZ_BAAADE010000002.1"/>
</dbReference>
<name>A0ABP3R405_9HYPH</name>
<gene>
    <name evidence="1" type="ORF">GCM10008943_14030</name>
</gene>
<dbReference type="Pfam" id="PF09684">
    <property type="entry name" value="Tail_P2_I"/>
    <property type="match status" value="1"/>
</dbReference>
<evidence type="ECO:0000313" key="1">
    <source>
        <dbReference type="EMBL" id="GAA0600032.1"/>
    </source>
</evidence>
<accession>A0ABP3R405</accession>
<proteinExistence type="predicted"/>
<dbReference type="Proteomes" id="UP001424441">
    <property type="component" value="Unassembled WGS sequence"/>
</dbReference>
<sequence>MGHISLPANAEIWELSVTGCYISSDELDDAIKTINFDKSAPPSGFLPFMVWEYGLGKLTPYVPNLYSLLSDGIVWQRVRGTPDAVARALSWLNTSASIEQAWHGRTWWNSFQLRFDTLPENDDPLLERIEAVTALSVPKRSQLRRGVHHYDAGCLTADYKALDNTMLDRESGIQLTPAGTIWSFGRTHIFKHELTEAEGLAIGNWIDLVEGQSLRWIDMTYPWVQANFPWEASAITQRKALLAGWFNDQTLYVTLKKNNGDVIGYRRCRACHSVSQTYGGSYSFDGVRYQPRLGGTTVYVEALTDFDDAKNFEALSISLLVGGVLREGVKPGCLWLEPQDISGGHEIAHQAITLNLRASVREQFKFMVRF</sequence>